<dbReference type="AlphaFoldDB" id="A3VF74"/>
<dbReference type="HOGENOM" id="CLU_2862522_0_0_5"/>
<evidence type="ECO:0000313" key="2">
    <source>
        <dbReference type="Proteomes" id="UP000002931"/>
    </source>
</evidence>
<protein>
    <submittedName>
        <fullName evidence="1">Uncharacterized protein</fullName>
    </submittedName>
</protein>
<evidence type="ECO:0000313" key="1">
    <source>
        <dbReference type="EMBL" id="EAQ12989.1"/>
    </source>
</evidence>
<dbReference type="Proteomes" id="UP000002931">
    <property type="component" value="Unassembled WGS sequence"/>
</dbReference>
<dbReference type="EMBL" id="AAMT01000006">
    <property type="protein sequence ID" value="EAQ12989.1"/>
    <property type="molecule type" value="Genomic_DNA"/>
</dbReference>
<gene>
    <name evidence="1" type="ORF">RB2654_10843</name>
</gene>
<reference evidence="1 2" key="1">
    <citation type="journal article" date="2010" name="J. Bacteriol.">
        <title>Genome sequences of Pelagibaca bermudensis HTCC2601T and Maritimibacter alkaliphilus HTCC2654T, the type strains of two marine Roseobacter genera.</title>
        <authorList>
            <person name="Thrash J.C."/>
            <person name="Cho J.C."/>
            <person name="Ferriera S."/>
            <person name="Johnson J."/>
            <person name="Vergin K.L."/>
            <person name="Giovannoni S.J."/>
        </authorList>
    </citation>
    <scope>NUCLEOTIDE SEQUENCE [LARGE SCALE GENOMIC DNA]</scope>
    <source>
        <strain evidence="1 2">HTCC2654</strain>
    </source>
</reference>
<comment type="caution">
    <text evidence="1">The sequence shown here is derived from an EMBL/GenBank/DDBJ whole genome shotgun (WGS) entry which is preliminary data.</text>
</comment>
<name>A3VF74_9RHOB</name>
<sequence length="64" mass="7525">MNSFTEEWDIFLVSEEQVCGKRSSRWEVFVIDLTLFTARKEGKPIQKIFRFDTDAAILVCLPRL</sequence>
<organism evidence="1 2">
    <name type="scientific">Maritimibacter alkaliphilus HTCC2654</name>
    <dbReference type="NCBI Taxonomy" id="314271"/>
    <lineage>
        <taxon>Bacteria</taxon>
        <taxon>Pseudomonadati</taxon>
        <taxon>Pseudomonadota</taxon>
        <taxon>Alphaproteobacteria</taxon>
        <taxon>Rhodobacterales</taxon>
        <taxon>Roseobacteraceae</taxon>
        <taxon>Maritimibacter</taxon>
    </lineage>
</organism>
<accession>A3VF74</accession>
<proteinExistence type="predicted"/>
<keyword evidence="2" id="KW-1185">Reference proteome</keyword>